<evidence type="ECO:0000256" key="2">
    <source>
        <dbReference type="SAM" id="SignalP"/>
    </source>
</evidence>
<feature type="chain" id="PRO_5040325762" evidence="2">
    <location>
        <begin position="20"/>
        <end position="130"/>
    </location>
</feature>
<dbReference type="InterPro" id="IPR006170">
    <property type="entry name" value="PBP/GOBP"/>
</dbReference>
<dbReference type="PANTHER" id="PTHR11857">
    <property type="entry name" value="ODORANT BINDING PROTEIN-RELATED"/>
    <property type="match status" value="1"/>
</dbReference>
<gene>
    <name evidence="3" type="ORF">PHYEVI_LOCUS2769</name>
</gene>
<dbReference type="GO" id="GO:0005549">
    <property type="term" value="F:odorant binding"/>
    <property type="evidence" value="ECO:0007669"/>
    <property type="project" value="InterPro"/>
</dbReference>
<protein>
    <submittedName>
        <fullName evidence="3">Uncharacterized protein</fullName>
    </submittedName>
</protein>
<dbReference type="SMART" id="SM00708">
    <property type="entry name" value="PhBP"/>
    <property type="match status" value="1"/>
</dbReference>
<dbReference type="Gene3D" id="1.10.238.20">
    <property type="entry name" value="Pheromone/general odorant binding protein domain"/>
    <property type="match status" value="1"/>
</dbReference>
<dbReference type="Proteomes" id="UP001153712">
    <property type="component" value="Chromosome 12"/>
</dbReference>
<dbReference type="GO" id="GO:0005615">
    <property type="term" value="C:extracellular space"/>
    <property type="evidence" value="ECO:0007669"/>
    <property type="project" value="TreeGrafter"/>
</dbReference>
<dbReference type="CDD" id="cd23992">
    <property type="entry name" value="PBP_GOBP"/>
    <property type="match status" value="1"/>
</dbReference>
<organism evidence="3 4">
    <name type="scientific">Phyllotreta striolata</name>
    <name type="common">Striped flea beetle</name>
    <name type="synonym">Crioceris striolata</name>
    <dbReference type="NCBI Taxonomy" id="444603"/>
    <lineage>
        <taxon>Eukaryota</taxon>
        <taxon>Metazoa</taxon>
        <taxon>Ecdysozoa</taxon>
        <taxon>Arthropoda</taxon>
        <taxon>Hexapoda</taxon>
        <taxon>Insecta</taxon>
        <taxon>Pterygota</taxon>
        <taxon>Neoptera</taxon>
        <taxon>Endopterygota</taxon>
        <taxon>Coleoptera</taxon>
        <taxon>Polyphaga</taxon>
        <taxon>Cucujiformia</taxon>
        <taxon>Chrysomeloidea</taxon>
        <taxon>Chrysomelidae</taxon>
        <taxon>Galerucinae</taxon>
        <taxon>Alticini</taxon>
        <taxon>Phyllotreta</taxon>
    </lineage>
</organism>
<reference evidence="3" key="1">
    <citation type="submission" date="2022-01" db="EMBL/GenBank/DDBJ databases">
        <authorList>
            <person name="King R."/>
        </authorList>
    </citation>
    <scope>NUCLEOTIDE SEQUENCE</scope>
</reference>
<keyword evidence="4" id="KW-1185">Reference proteome</keyword>
<dbReference type="EMBL" id="OU900105">
    <property type="protein sequence ID" value="CAG9856346.1"/>
    <property type="molecule type" value="Genomic_DNA"/>
</dbReference>
<dbReference type="AlphaFoldDB" id="A0A9N9TI86"/>
<evidence type="ECO:0000313" key="3">
    <source>
        <dbReference type="EMBL" id="CAG9856346.1"/>
    </source>
</evidence>
<keyword evidence="1 2" id="KW-0732">Signal</keyword>
<feature type="signal peptide" evidence="2">
    <location>
        <begin position="1"/>
        <end position="19"/>
    </location>
</feature>
<proteinExistence type="predicted"/>
<accession>A0A9N9TI86</accession>
<evidence type="ECO:0000313" key="4">
    <source>
        <dbReference type="Proteomes" id="UP001153712"/>
    </source>
</evidence>
<sequence>MFKFALFALIAVAAVICSAKEAEDLFVGHKEAHEECKKETGLDGEAFHKALMGGAPDDKAKQHALCYGSKIGLTDSDGKPSLDKMKKMLEEHYPDTAAELIQKCVSANGGDDEEVAFTIAQCLAHEMDKN</sequence>
<dbReference type="InterPro" id="IPR036728">
    <property type="entry name" value="PBP_GOBP_sf"/>
</dbReference>
<dbReference type="GO" id="GO:0007608">
    <property type="term" value="P:sensory perception of smell"/>
    <property type="evidence" value="ECO:0007669"/>
    <property type="project" value="TreeGrafter"/>
</dbReference>
<dbReference type="Pfam" id="PF01395">
    <property type="entry name" value="PBP_GOBP"/>
    <property type="match status" value="1"/>
</dbReference>
<evidence type="ECO:0000256" key="1">
    <source>
        <dbReference type="ARBA" id="ARBA00022729"/>
    </source>
</evidence>
<dbReference type="SUPFAM" id="SSF47565">
    <property type="entry name" value="Insect pheromone/odorant-binding proteins"/>
    <property type="match status" value="1"/>
</dbReference>
<name>A0A9N9TI86_PHYSR</name>